<name>A0A5C3QLJ0_9AGAR</name>
<evidence type="ECO:0000313" key="2">
    <source>
        <dbReference type="EMBL" id="TFL01069.1"/>
    </source>
</evidence>
<dbReference type="AlphaFoldDB" id="A0A5C3QLJ0"/>
<dbReference type="Proteomes" id="UP000305067">
    <property type="component" value="Unassembled WGS sequence"/>
</dbReference>
<gene>
    <name evidence="2" type="ORF">BDV98DRAFT_568413</name>
</gene>
<sequence>MPYKRPITDFKFNMALLLPPPAPAVDVSPQFPVVGSAMDLIWGGGFATNAEKTNVARARQGVLLFFCYTMFLSLTICRYRGEPGALDSFYMSSSPLTGFTCRA</sequence>
<proteinExistence type="predicted"/>
<keyword evidence="1" id="KW-0812">Transmembrane</keyword>
<reference evidence="2 3" key="1">
    <citation type="journal article" date="2019" name="Nat. Ecol. Evol.">
        <title>Megaphylogeny resolves global patterns of mushroom evolution.</title>
        <authorList>
            <person name="Varga T."/>
            <person name="Krizsan K."/>
            <person name="Foldi C."/>
            <person name="Dima B."/>
            <person name="Sanchez-Garcia M."/>
            <person name="Sanchez-Ramirez S."/>
            <person name="Szollosi G.J."/>
            <person name="Szarkandi J.G."/>
            <person name="Papp V."/>
            <person name="Albert L."/>
            <person name="Andreopoulos W."/>
            <person name="Angelini C."/>
            <person name="Antonin V."/>
            <person name="Barry K.W."/>
            <person name="Bougher N.L."/>
            <person name="Buchanan P."/>
            <person name="Buyck B."/>
            <person name="Bense V."/>
            <person name="Catcheside P."/>
            <person name="Chovatia M."/>
            <person name="Cooper J."/>
            <person name="Damon W."/>
            <person name="Desjardin D."/>
            <person name="Finy P."/>
            <person name="Geml J."/>
            <person name="Haridas S."/>
            <person name="Hughes K."/>
            <person name="Justo A."/>
            <person name="Karasinski D."/>
            <person name="Kautmanova I."/>
            <person name="Kiss B."/>
            <person name="Kocsube S."/>
            <person name="Kotiranta H."/>
            <person name="LaButti K.M."/>
            <person name="Lechner B.E."/>
            <person name="Liimatainen K."/>
            <person name="Lipzen A."/>
            <person name="Lukacs Z."/>
            <person name="Mihaltcheva S."/>
            <person name="Morgado L.N."/>
            <person name="Niskanen T."/>
            <person name="Noordeloos M.E."/>
            <person name="Ohm R.A."/>
            <person name="Ortiz-Santana B."/>
            <person name="Ovrebo C."/>
            <person name="Racz N."/>
            <person name="Riley R."/>
            <person name="Savchenko A."/>
            <person name="Shiryaev A."/>
            <person name="Soop K."/>
            <person name="Spirin V."/>
            <person name="Szebenyi C."/>
            <person name="Tomsovsky M."/>
            <person name="Tulloss R.E."/>
            <person name="Uehling J."/>
            <person name="Grigoriev I.V."/>
            <person name="Vagvolgyi C."/>
            <person name="Papp T."/>
            <person name="Martin F.M."/>
            <person name="Miettinen O."/>
            <person name="Hibbett D.S."/>
            <person name="Nagy L.G."/>
        </authorList>
    </citation>
    <scope>NUCLEOTIDE SEQUENCE [LARGE SCALE GENOMIC DNA]</scope>
    <source>
        <strain evidence="2 3">CBS 309.79</strain>
    </source>
</reference>
<evidence type="ECO:0000256" key="1">
    <source>
        <dbReference type="SAM" id="Phobius"/>
    </source>
</evidence>
<keyword evidence="1" id="KW-0472">Membrane</keyword>
<evidence type="ECO:0000313" key="3">
    <source>
        <dbReference type="Proteomes" id="UP000305067"/>
    </source>
</evidence>
<feature type="transmembrane region" description="Helical" evidence="1">
    <location>
        <begin position="62"/>
        <end position="81"/>
    </location>
</feature>
<keyword evidence="1" id="KW-1133">Transmembrane helix</keyword>
<keyword evidence="3" id="KW-1185">Reference proteome</keyword>
<protein>
    <submittedName>
        <fullName evidence="2">Uncharacterized protein</fullName>
    </submittedName>
</protein>
<accession>A0A5C3QLJ0</accession>
<dbReference type="EMBL" id="ML178826">
    <property type="protein sequence ID" value="TFL01069.1"/>
    <property type="molecule type" value="Genomic_DNA"/>
</dbReference>
<organism evidence="2 3">
    <name type="scientific">Pterulicium gracile</name>
    <dbReference type="NCBI Taxonomy" id="1884261"/>
    <lineage>
        <taxon>Eukaryota</taxon>
        <taxon>Fungi</taxon>
        <taxon>Dikarya</taxon>
        <taxon>Basidiomycota</taxon>
        <taxon>Agaricomycotina</taxon>
        <taxon>Agaricomycetes</taxon>
        <taxon>Agaricomycetidae</taxon>
        <taxon>Agaricales</taxon>
        <taxon>Pleurotineae</taxon>
        <taxon>Pterulaceae</taxon>
        <taxon>Pterulicium</taxon>
    </lineage>
</organism>